<reference evidence="3" key="1">
    <citation type="journal article" date="2014" name="Genome Announc.">
        <title>Draft Genome Sequence of Clostridium straminisolvens Strain JCM 21531T, Isolated from a Cellulose-Degrading Bacterial Community.</title>
        <authorList>
            <person name="Yuki M."/>
            <person name="Oshima K."/>
            <person name="Suda W."/>
            <person name="Sakamoto M."/>
            <person name="Kitamura K."/>
            <person name="Iida T."/>
            <person name="Hattori M."/>
            <person name="Ohkuma M."/>
        </authorList>
    </citation>
    <scope>NUCLEOTIDE SEQUENCE [LARGE SCALE GENOMIC DNA]</scope>
    <source>
        <strain evidence="3">JCM 21531</strain>
    </source>
</reference>
<feature type="signal peptide" evidence="1">
    <location>
        <begin position="1"/>
        <end position="26"/>
    </location>
</feature>
<dbReference type="InterPro" id="IPR036439">
    <property type="entry name" value="Dockerin_dom_sf"/>
</dbReference>
<dbReference type="GO" id="GO:0004553">
    <property type="term" value="F:hydrolase activity, hydrolyzing O-glycosyl compounds"/>
    <property type="evidence" value="ECO:0007669"/>
    <property type="project" value="InterPro"/>
</dbReference>
<dbReference type="PROSITE" id="PS00448">
    <property type="entry name" value="CLOS_CELLULOSOME_RPT"/>
    <property type="match status" value="1"/>
</dbReference>
<dbReference type="InterPro" id="IPR018247">
    <property type="entry name" value="EF_Hand_1_Ca_BS"/>
</dbReference>
<gene>
    <name evidence="3" type="ORF">JCM21531_1540</name>
</gene>
<dbReference type="Pfam" id="PF00404">
    <property type="entry name" value="Dockerin_1"/>
    <property type="match status" value="1"/>
</dbReference>
<keyword evidence="4" id="KW-1185">Reference proteome</keyword>
<evidence type="ECO:0000259" key="2">
    <source>
        <dbReference type="PROSITE" id="PS51766"/>
    </source>
</evidence>
<keyword evidence="1" id="KW-0732">Signal</keyword>
<name>W4V4K4_9FIRM</name>
<evidence type="ECO:0000256" key="1">
    <source>
        <dbReference type="SAM" id="SignalP"/>
    </source>
</evidence>
<accession>W4V4K4</accession>
<dbReference type="Proteomes" id="UP000019109">
    <property type="component" value="Unassembled WGS sequence"/>
</dbReference>
<feature type="domain" description="Dockerin" evidence="2">
    <location>
        <begin position="374"/>
        <end position="437"/>
    </location>
</feature>
<dbReference type="AlphaFoldDB" id="W4V4K4"/>
<dbReference type="CDD" id="cd14256">
    <property type="entry name" value="Dockerin_I"/>
    <property type="match status" value="1"/>
</dbReference>
<comment type="caution">
    <text evidence="3">The sequence shown here is derived from an EMBL/GenBank/DDBJ whole genome shotgun (WGS) entry which is preliminary data.</text>
</comment>
<dbReference type="InterPro" id="IPR016134">
    <property type="entry name" value="Dockerin_dom"/>
</dbReference>
<dbReference type="PROSITE" id="PS51766">
    <property type="entry name" value="DOCKERIN"/>
    <property type="match status" value="1"/>
</dbReference>
<dbReference type="OrthoDB" id="2083360at2"/>
<dbReference type="EMBL" id="BAVR01000014">
    <property type="protein sequence ID" value="GAE88116.1"/>
    <property type="molecule type" value="Genomic_DNA"/>
</dbReference>
<dbReference type="STRING" id="1294263.JCM21531_1540"/>
<dbReference type="InterPro" id="IPR002105">
    <property type="entry name" value="Dockerin_1_rpt"/>
</dbReference>
<dbReference type="PROSITE" id="PS00018">
    <property type="entry name" value="EF_HAND_1"/>
    <property type="match status" value="1"/>
</dbReference>
<evidence type="ECO:0000313" key="3">
    <source>
        <dbReference type="EMBL" id="GAE88116.1"/>
    </source>
</evidence>
<proteinExistence type="predicted"/>
<feature type="chain" id="PRO_5039549951" evidence="1">
    <location>
        <begin position="27"/>
        <end position="446"/>
    </location>
</feature>
<organism evidence="3 4">
    <name type="scientific">Acetivibrio straminisolvens JCM 21531</name>
    <dbReference type="NCBI Taxonomy" id="1294263"/>
    <lineage>
        <taxon>Bacteria</taxon>
        <taxon>Bacillati</taxon>
        <taxon>Bacillota</taxon>
        <taxon>Clostridia</taxon>
        <taxon>Eubacteriales</taxon>
        <taxon>Oscillospiraceae</taxon>
        <taxon>Acetivibrio</taxon>
    </lineage>
</organism>
<sequence length="446" mass="50441">MSKGKISFLLVVFLLMTALLPTVVSAEASEETWIKFAPRSEDVSISVKPDDTGEYVATVKIMFPSSGYRVNYEDAVEVVTGLLPDGTKKVSIIGQADIEAWTGGSLTVMTEKTLTYHLGKLDRGVYLFTFRSYNFSKTCEFEVTEDYVDWILKDDQVSISAEPNRNGEYIVSVKLTLPHPCFMVDYHEIYPIVPPDGSEKFPFLGGATVKEWTGPAPRVITEKVLRYNVGKLKPGIYYFEFFANDYKQLFKFEVPEDKYIIYDGLNDKNVSISAEPNKNGEYVVNVKLTLPHSGFRVSYDDTVSIPEIDPPDGSEKSPFLGGAIVEEWTGPALQVITEKVLSYNLGKLKPGVYYFVFFANNYKQLYKFEVAQNVRICYGDLNDDGKVNSTDFSLIKRCILERIYDDRADVNADGNVNSTDVVVFKRYIFRMIDTLPFNSDSEYVIH</sequence>
<dbReference type="Gene3D" id="1.10.1330.10">
    <property type="entry name" value="Dockerin domain"/>
    <property type="match status" value="1"/>
</dbReference>
<dbReference type="GO" id="GO:0000272">
    <property type="term" value="P:polysaccharide catabolic process"/>
    <property type="evidence" value="ECO:0007669"/>
    <property type="project" value="InterPro"/>
</dbReference>
<evidence type="ECO:0000313" key="4">
    <source>
        <dbReference type="Proteomes" id="UP000019109"/>
    </source>
</evidence>
<dbReference type="RefSeq" id="WP_038288079.1">
    <property type="nucleotide sequence ID" value="NZ_BAVR01000014.1"/>
</dbReference>
<protein>
    <submittedName>
        <fullName evidence="3">Endo-1,4-beta-glucanase</fullName>
    </submittedName>
</protein>
<dbReference type="SUPFAM" id="SSF63446">
    <property type="entry name" value="Type I dockerin domain"/>
    <property type="match status" value="1"/>
</dbReference>